<dbReference type="GO" id="GO:0018456">
    <property type="term" value="F:aryl-alcohol dehydrogenase (NAD+) activity"/>
    <property type="evidence" value="ECO:0007669"/>
    <property type="project" value="UniProtKB-EC"/>
</dbReference>
<dbReference type="SUPFAM" id="SSF51735">
    <property type="entry name" value="NAD(P)-binding Rossmann-fold domains"/>
    <property type="match status" value="1"/>
</dbReference>
<evidence type="ECO:0000256" key="1">
    <source>
        <dbReference type="ARBA" id="ARBA00001947"/>
    </source>
</evidence>
<dbReference type="EMBL" id="JAUSZS010000008">
    <property type="protein sequence ID" value="MDQ0936451.1"/>
    <property type="molecule type" value="Genomic_DNA"/>
</dbReference>
<evidence type="ECO:0000256" key="5">
    <source>
        <dbReference type="ARBA" id="ARBA00023002"/>
    </source>
</evidence>
<evidence type="ECO:0000313" key="9">
    <source>
        <dbReference type="Proteomes" id="UP001223072"/>
    </source>
</evidence>
<evidence type="ECO:0000256" key="6">
    <source>
        <dbReference type="RuleBase" id="RU361277"/>
    </source>
</evidence>
<dbReference type="InterPro" id="IPR013154">
    <property type="entry name" value="ADH-like_N"/>
</dbReference>
<dbReference type="PROSITE" id="PS00059">
    <property type="entry name" value="ADH_ZINC"/>
    <property type="match status" value="1"/>
</dbReference>
<evidence type="ECO:0000313" key="8">
    <source>
        <dbReference type="EMBL" id="MDQ0936451.1"/>
    </source>
</evidence>
<organism evidence="8 9">
    <name type="scientific">Streptomyces turgidiscabies</name>
    <dbReference type="NCBI Taxonomy" id="85558"/>
    <lineage>
        <taxon>Bacteria</taxon>
        <taxon>Bacillati</taxon>
        <taxon>Actinomycetota</taxon>
        <taxon>Actinomycetes</taxon>
        <taxon>Kitasatosporales</taxon>
        <taxon>Streptomycetaceae</taxon>
        <taxon>Streptomyces</taxon>
    </lineage>
</organism>
<dbReference type="PANTHER" id="PTHR43350:SF2">
    <property type="entry name" value="GROES-LIKE ZINC-BINDING ALCOHOL DEHYDROGENASE FAMILY PROTEIN"/>
    <property type="match status" value="1"/>
</dbReference>
<protein>
    <submittedName>
        <fullName evidence="8">Aryl-alcohol dehydrogenase</fullName>
        <ecNumber evidence="8">1.1.1.90</ecNumber>
    </submittedName>
</protein>
<dbReference type="SMART" id="SM00829">
    <property type="entry name" value="PKS_ER"/>
    <property type="match status" value="1"/>
</dbReference>
<evidence type="ECO:0000256" key="3">
    <source>
        <dbReference type="ARBA" id="ARBA00022723"/>
    </source>
</evidence>
<gene>
    <name evidence="8" type="ORF">QFZ49_006426</name>
</gene>
<keyword evidence="3 6" id="KW-0479">Metal-binding</keyword>
<comment type="similarity">
    <text evidence="2 6">Belongs to the zinc-containing alcohol dehydrogenase family.</text>
</comment>
<reference evidence="8 9" key="1">
    <citation type="submission" date="2023-07" db="EMBL/GenBank/DDBJ databases">
        <title>Comparative genomics of wheat-associated soil bacteria to identify genetic determinants of phenazine resistance.</title>
        <authorList>
            <person name="Mouncey N."/>
        </authorList>
    </citation>
    <scope>NUCLEOTIDE SEQUENCE [LARGE SCALE GENOMIC DNA]</scope>
    <source>
        <strain evidence="8 9">W2I16</strain>
    </source>
</reference>
<dbReference type="Pfam" id="PF08240">
    <property type="entry name" value="ADH_N"/>
    <property type="match status" value="1"/>
</dbReference>
<dbReference type="RefSeq" id="WP_307629866.1">
    <property type="nucleotide sequence ID" value="NZ_JAUSZS010000008.1"/>
</dbReference>
<dbReference type="EC" id="1.1.1.90" evidence="8"/>
<dbReference type="InterPro" id="IPR020843">
    <property type="entry name" value="ER"/>
</dbReference>
<dbReference type="InterPro" id="IPR002328">
    <property type="entry name" value="ADH_Zn_CS"/>
</dbReference>
<proteinExistence type="inferred from homology"/>
<keyword evidence="4 6" id="KW-0862">Zinc</keyword>
<evidence type="ECO:0000256" key="2">
    <source>
        <dbReference type="ARBA" id="ARBA00008072"/>
    </source>
</evidence>
<dbReference type="Gene3D" id="3.90.180.10">
    <property type="entry name" value="Medium-chain alcohol dehydrogenases, catalytic domain"/>
    <property type="match status" value="1"/>
</dbReference>
<comment type="caution">
    <text evidence="8">The sequence shown here is derived from an EMBL/GenBank/DDBJ whole genome shotgun (WGS) entry which is preliminary data.</text>
</comment>
<dbReference type="InterPro" id="IPR036291">
    <property type="entry name" value="NAD(P)-bd_dom_sf"/>
</dbReference>
<dbReference type="Pfam" id="PF00107">
    <property type="entry name" value="ADH_zinc_N"/>
    <property type="match status" value="1"/>
</dbReference>
<dbReference type="Proteomes" id="UP001223072">
    <property type="component" value="Unassembled WGS sequence"/>
</dbReference>
<dbReference type="SUPFAM" id="SSF50129">
    <property type="entry name" value="GroES-like"/>
    <property type="match status" value="1"/>
</dbReference>
<dbReference type="InterPro" id="IPR011032">
    <property type="entry name" value="GroES-like_sf"/>
</dbReference>
<feature type="domain" description="Enoyl reductase (ER)" evidence="7">
    <location>
        <begin position="14"/>
        <end position="366"/>
    </location>
</feature>
<dbReference type="PANTHER" id="PTHR43350">
    <property type="entry name" value="NAD-DEPENDENT ALCOHOL DEHYDROGENASE"/>
    <property type="match status" value="1"/>
</dbReference>
<comment type="cofactor">
    <cofactor evidence="1 6">
        <name>Zn(2+)</name>
        <dbReference type="ChEBI" id="CHEBI:29105"/>
    </cofactor>
</comment>
<dbReference type="CDD" id="cd08278">
    <property type="entry name" value="benzyl_alcohol_DH"/>
    <property type="match status" value="1"/>
</dbReference>
<dbReference type="Gene3D" id="3.40.50.720">
    <property type="entry name" value="NAD(P)-binding Rossmann-like Domain"/>
    <property type="match status" value="1"/>
</dbReference>
<sequence length="370" mass="37376">MSITTRAAVVESGGAPFTLSDVELAEPAPTEALVRLVAAGLCHTDLGVASGGLPFPLPGVLGHEGAGVVEAVGSAVTGIEPGDHVVLSFTSCGGCRNCRAGHPAYCVAWLPLNLLGGRRADGTATISREGADLGGHFFGQSSFAERALVDQRSLVKVDPDVPLESIAPLGCGVQTGVGAVWNVLKPGLGSTVLVLGAGAVGLSAVMAAALTPATRIIAVDRVAERLSLAKELGATHTVNAAEVDLGEAIAKITDGQGADGIVETTGNVAVLRQGVDALAQRGTLVVVGAPPFGTEVALDVNGLLAGKRVVGLTLGDVETQSFIPALVDLVKTGRLPLDRLISTYPFADIDHAVRDMGAGKTIKPVLTFGS</sequence>
<evidence type="ECO:0000256" key="4">
    <source>
        <dbReference type="ARBA" id="ARBA00022833"/>
    </source>
</evidence>
<evidence type="ECO:0000259" key="7">
    <source>
        <dbReference type="SMART" id="SM00829"/>
    </source>
</evidence>
<name>A0ABU0RWV9_9ACTN</name>
<accession>A0ABU0RWV9</accession>
<keyword evidence="9" id="KW-1185">Reference proteome</keyword>
<dbReference type="InterPro" id="IPR013149">
    <property type="entry name" value="ADH-like_C"/>
</dbReference>
<keyword evidence="5 8" id="KW-0560">Oxidoreductase</keyword>